<dbReference type="EMBL" id="KQ947421">
    <property type="protein sequence ID" value="KUJ13757.1"/>
    <property type="molecule type" value="Genomic_DNA"/>
</dbReference>
<dbReference type="InterPro" id="IPR036366">
    <property type="entry name" value="PGBDSf"/>
</dbReference>
<dbReference type="KEGG" id="psco:LY89DRAFT_672043"/>
<dbReference type="GeneID" id="28822979"/>
<accession>A0A194X1P0</accession>
<dbReference type="InParanoid" id="A0A194X1P0"/>
<dbReference type="RefSeq" id="XP_018068112.1">
    <property type="nucleotide sequence ID" value="XM_018213253.1"/>
</dbReference>
<protein>
    <recommendedName>
        <fullName evidence="1">Peptidoglycan binding-like domain-containing protein</fullName>
    </recommendedName>
</protein>
<organism evidence="2 3">
    <name type="scientific">Mollisia scopiformis</name>
    <name type="common">Conifer needle endophyte fungus</name>
    <name type="synonym">Phialocephala scopiformis</name>
    <dbReference type="NCBI Taxonomy" id="149040"/>
    <lineage>
        <taxon>Eukaryota</taxon>
        <taxon>Fungi</taxon>
        <taxon>Dikarya</taxon>
        <taxon>Ascomycota</taxon>
        <taxon>Pezizomycotina</taxon>
        <taxon>Leotiomycetes</taxon>
        <taxon>Helotiales</taxon>
        <taxon>Mollisiaceae</taxon>
        <taxon>Mollisia</taxon>
    </lineage>
</organism>
<keyword evidence="3" id="KW-1185">Reference proteome</keyword>
<feature type="domain" description="Peptidoglycan binding-like" evidence="1">
    <location>
        <begin position="35"/>
        <end position="93"/>
    </location>
</feature>
<dbReference type="Pfam" id="PF01471">
    <property type="entry name" value="PG_binding_1"/>
    <property type="match status" value="1"/>
</dbReference>
<dbReference type="InterPro" id="IPR036365">
    <property type="entry name" value="PGBD-like_sf"/>
</dbReference>
<reference evidence="2 3" key="1">
    <citation type="submission" date="2015-10" db="EMBL/GenBank/DDBJ databases">
        <title>Full genome of DAOMC 229536 Phialocephala scopiformis, a fungal endophyte of spruce producing the potent anti-insectan compound rugulosin.</title>
        <authorList>
            <consortium name="DOE Joint Genome Institute"/>
            <person name="Walker A.K."/>
            <person name="Frasz S.L."/>
            <person name="Seifert K.A."/>
            <person name="Miller J.D."/>
            <person name="Mondo S.J."/>
            <person name="Labutti K."/>
            <person name="Lipzen A."/>
            <person name="Dockter R."/>
            <person name="Kennedy M."/>
            <person name="Grigoriev I.V."/>
            <person name="Spatafora J.W."/>
        </authorList>
    </citation>
    <scope>NUCLEOTIDE SEQUENCE [LARGE SCALE GENOMIC DNA]</scope>
    <source>
        <strain evidence="2 3">CBS 120377</strain>
    </source>
</reference>
<dbReference type="SUPFAM" id="SSF47090">
    <property type="entry name" value="PGBD-like"/>
    <property type="match status" value="1"/>
</dbReference>
<evidence type="ECO:0000259" key="1">
    <source>
        <dbReference type="Pfam" id="PF01471"/>
    </source>
</evidence>
<dbReference type="AlphaFoldDB" id="A0A194X1P0"/>
<evidence type="ECO:0000313" key="3">
    <source>
        <dbReference type="Proteomes" id="UP000070700"/>
    </source>
</evidence>
<dbReference type="OrthoDB" id="65569at2759"/>
<evidence type="ECO:0000313" key="2">
    <source>
        <dbReference type="EMBL" id="KUJ13757.1"/>
    </source>
</evidence>
<gene>
    <name evidence="2" type="ORF">LY89DRAFT_672043</name>
</gene>
<dbReference type="Gene3D" id="1.10.101.10">
    <property type="entry name" value="PGBD-like superfamily/PGBD"/>
    <property type="match status" value="1"/>
</dbReference>
<sequence length="109" mass="12399">MASTSLPNRQRALSNCYEDRQKIVALPDLRPGDVNEAVAHVQNHLRHYGYLRENDTITQNVYDPVTCEAVMRYQRNTGNTATGVLDEQTKRTMMASRCNLPDCMRTCGH</sequence>
<name>A0A194X1P0_MOLSC</name>
<dbReference type="Proteomes" id="UP000070700">
    <property type="component" value="Unassembled WGS sequence"/>
</dbReference>
<dbReference type="InterPro" id="IPR002477">
    <property type="entry name" value="Peptidoglycan-bd-like"/>
</dbReference>
<proteinExistence type="predicted"/>